<dbReference type="Proteomes" id="UP001157502">
    <property type="component" value="Chromosome 18"/>
</dbReference>
<sequence>MDQPEQSEPKRSAVEKYTVYVHSIPNGHAQTDPTEPCEMSSEVQVLAHWRQATETRLTLFPLQSDLSPRGERGSWYSPAGQPPVSSICDLPRAAALHRVRAHCHLCRGVWV</sequence>
<organism evidence="1 2">
    <name type="scientific">Dallia pectoralis</name>
    <name type="common">Alaska blackfish</name>
    <dbReference type="NCBI Taxonomy" id="75939"/>
    <lineage>
        <taxon>Eukaryota</taxon>
        <taxon>Metazoa</taxon>
        <taxon>Chordata</taxon>
        <taxon>Craniata</taxon>
        <taxon>Vertebrata</taxon>
        <taxon>Euteleostomi</taxon>
        <taxon>Actinopterygii</taxon>
        <taxon>Neopterygii</taxon>
        <taxon>Teleostei</taxon>
        <taxon>Protacanthopterygii</taxon>
        <taxon>Esociformes</taxon>
        <taxon>Umbridae</taxon>
        <taxon>Dallia</taxon>
    </lineage>
</organism>
<proteinExistence type="predicted"/>
<protein>
    <submittedName>
        <fullName evidence="1">Uncharacterized protein</fullName>
    </submittedName>
</protein>
<evidence type="ECO:0000313" key="2">
    <source>
        <dbReference type="Proteomes" id="UP001157502"/>
    </source>
</evidence>
<accession>A0ACC2G2F2</accession>
<evidence type="ECO:0000313" key="1">
    <source>
        <dbReference type="EMBL" id="KAJ7997827.1"/>
    </source>
</evidence>
<comment type="caution">
    <text evidence="1">The sequence shown here is derived from an EMBL/GenBank/DDBJ whole genome shotgun (WGS) entry which is preliminary data.</text>
</comment>
<dbReference type="EMBL" id="CM055745">
    <property type="protein sequence ID" value="KAJ7997827.1"/>
    <property type="molecule type" value="Genomic_DNA"/>
</dbReference>
<name>A0ACC2G2F2_DALPE</name>
<reference evidence="1" key="1">
    <citation type="submission" date="2021-05" db="EMBL/GenBank/DDBJ databases">
        <authorList>
            <person name="Pan Q."/>
            <person name="Jouanno E."/>
            <person name="Zahm M."/>
            <person name="Klopp C."/>
            <person name="Cabau C."/>
            <person name="Louis A."/>
            <person name="Berthelot C."/>
            <person name="Parey E."/>
            <person name="Roest Crollius H."/>
            <person name="Montfort J."/>
            <person name="Robinson-Rechavi M."/>
            <person name="Bouchez O."/>
            <person name="Lampietro C."/>
            <person name="Lopez Roques C."/>
            <person name="Donnadieu C."/>
            <person name="Postlethwait J."/>
            <person name="Bobe J."/>
            <person name="Dillon D."/>
            <person name="Chandos A."/>
            <person name="von Hippel F."/>
            <person name="Guiguen Y."/>
        </authorList>
    </citation>
    <scope>NUCLEOTIDE SEQUENCE</scope>
    <source>
        <strain evidence="1">YG-Jan2019</strain>
    </source>
</reference>
<keyword evidence="2" id="KW-1185">Reference proteome</keyword>
<gene>
    <name evidence="1" type="ORF">DPEC_G00216170</name>
</gene>